<feature type="coiled-coil region" evidence="2">
    <location>
        <begin position="798"/>
        <end position="825"/>
    </location>
</feature>
<comment type="caution">
    <text evidence="3">The sequence shown here is derived from an EMBL/GenBank/DDBJ whole genome shotgun (WGS) entry which is preliminary data.</text>
</comment>
<sequence length="995" mass="116090">MPAVNRPSYFDSTDNNEKVQDLNSVHYKMSKKIAQLTKVVYMLNTKNEDGETALEEVGKMHATEMERLKIDNRIKLLHYQEMVDEGIEYRSKIADLEAKLAHSVSVANNEKQEYERQLTKAKQSTNEMKEAYEQQIRQLKDMLREFEEDSERGSKATHEILQKWNEHKCPNVEQIIAEKEQKQRQLDEAYESQKQLEKKLKDIKLDLSAAYEDELNRMSAELEAKIDAFKEQENEIQSLLQIIKRMEQAQKDTNEFNQMKEIRIREESVSETTERLTQQWEQKVKDMKSTYEETAIREQQLTDQVKQKLLDELLVTRTKLEECEKSQITQKLQSESALNATQTELSALRGRLQKLDEALCSEQRLKETLIQKHKKEAHRLREECSELKSKIRLVENQLASVKNTQLENTEKTTAEKVKKLQNQNADLELRLTVMQNEINTCKTQWEYQKRRWCDGVVRLKEDLNVLLKTFSMIKENVSWEIKQLVKEVFKIKKNTGDHIQTLITSYHERMMETIRKDSENQERKSQVGKHRVELENIRYKKLVESLRQEKEAQRLEFTKKNDELQKEISSLEETYKKSLKCSESAWQKAQSSAAEMQARLDETQSKLTETTHEVDQLKKKCECLQKRVKMEKSCRFTDLAAELDRKWAETMGRECARVRDETTSKMEAELSIKLESKEIALRMEKTKLDWEYREMVVALEAELERVKSSEARLRDIVSKYEVMLSQHQNQTFTDIKNEAEKAEDAWEKRSNKSSRITTPVRDSGKVCTRDSLEVSGCSESPEFYNAATQTDVSNPRDDEAQRSSIEMLEDRLRDAQEKMSETVVMLEQKSHACQLLEEVLGRTETKLTSQLESQNEALSKHIAREKALEEELKLTRLKLQSDFDQKLSALEEEQKKALSCQQEGFAVAQNLLKAKIHELHQRLTSLNAGNYELPQIEPAKKLVFPRLANTGFTLNVNERPERRNCTGIPQIGSDIGRGHSPQACFKPSWLSTTCT</sequence>
<feature type="coiled-coil region" evidence="2">
    <location>
        <begin position="529"/>
        <end position="627"/>
    </location>
</feature>
<evidence type="ECO:0000256" key="1">
    <source>
        <dbReference type="ARBA" id="ARBA00023054"/>
    </source>
</evidence>
<accession>A0AAV2SY17</accession>
<evidence type="ECO:0000256" key="2">
    <source>
        <dbReference type="SAM" id="Coils"/>
    </source>
</evidence>
<dbReference type="PANTHER" id="PTHR18870:SF9">
    <property type="entry name" value="PROTEIN TAG-278-RELATED"/>
    <property type="match status" value="1"/>
</dbReference>
<keyword evidence="1 2" id="KW-0175">Coiled coil</keyword>
<evidence type="ECO:0008006" key="5">
    <source>
        <dbReference type="Google" id="ProtNLM"/>
    </source>
</evidence>
<dbReference type="AlphaFoldDB" id="A0AAV2SY17"/>
<feature type="coiled-coil region" evidence="2">
    <location>
        <begin position="104"/>
        <end position="249"/>
    </location>
</feature>
<protein>
    <recommendedName>
        <fullName evidence="5">Protein FAM184A/B N-terminal domain-containing protein</fullName>
    </recommendedName>
</protein>
<dbReference type="Proteomes" id="UP001497525">
    <property type="component" value="Unassembled WGS sequence"/>
</dbReference>
<dbReference type="PANTHER" id="PTHR18870">
    <property type="entry name" value="PROTEIN TAG-278-RELATED"/>
    <property type="match status" value="1"/>
</dbReference>
<evidence type="ECO:0000313" key="3">
    <source>
        <dbReference type="EMBL" id="CAL5130073.1"/>
    </source>
</evidence>
<reference evidence="3" key="1">
    <citation type="submission" date="2024-06" db="EMBL/GenBank/DDBJ databases">
        <authorList>
            <person name="Liu X."/>
            <person name="Lenzi L."/>
            <person name="Haldenby T S."/>
            <person name="Uol C."/>
        </authorList>
    </citation>
    <scope>NUCLEOTIDE SEQUENCE</scope>
</reference>
<evidence type="ECO:0000313" key="4">
    <source>
        <dbReference type="Proteomes" id="UP001497525"/>
    </source>
</evidence>
<feature type="coiled-coil region" evidence="2">
    <location>
        <begin position="338"/>
        <end position="444"/>
    </location>
</feature>
<organism evidence="3 4">
    <name type="scientific">Calicophoron daubneyi</name>
    <name type="common">Rumen fluke</name>
    <name type="synonym">Paramphistomum daubneyi</name>
    <dbReference type="NCBI Taxonomy" id="300641"/>
    <lineage>
        <taxon>Eukaryota</taxon>
        <taxon>Metazoa</taxon>
        <taxon>Spiralia</taxon>
        <taxon>Lophotrochozoa</taxon>
        <taxon>Platyhelminthes</taxon>
        <taxon>Trematoda</taxon>
        <taxon>Digenea</taxon>
        <taxon>Plagiorchiida</taxon>
        <taxon>Pronocephalata</taxon>
        <taxon>Paramphistomoidea</taxon>
        <taxon>Paramphistomidae</taxon>
        <taxon>Calicophoron</taxon>
    </lineage>
</organism>
<name>A0AAV2SY17_CALDB</name>
<proteinExistence type="predicted"/>
<gene>
    <name evidence="3" type="ORF">CDAUBV1_LOCUS1512</name>
</gene>
<dbReference type="EMBL" id="CAXLJL010000057">
    <property type="protein sequence ID" value="CAL5130073.1"/>
    <property type="molecule type" value="Genomic_DNA"/>
</dbReference>